<protein>
    <submittedName>
        <fullName evidence="1">Uncharacterized protein</fullName>
    </submittedName>
</protein>
<proteinExistence type="predicted"/>
<keyword evidence="2" id="KW-1185">Reference proteome</keyword>
<name>A0A9D4JRX4_DREPO</name>
<reference evidence="1" key="2">
    <citation type="submission" date="2020-11" db="EMBL/GenBank/DDBJ databases">
        <authorList>
            <person name="McCartney M.A."/>
            <person name="Auch B."/>
            <person name="Kono T."/>
            <person name="Mallez S."/>
            <person name="Becker A."/>
            <person name="Gohl D.M."/>
            <person name="Silverstein K.A.T."/>
            <person name="Koren S."/>
            <person name="Bechman K.B."/>
            <person name="Herman A."/>
            <person name="Abrahante J.E."/>
            <person name="Garbe J."/>
        </authorList>
    </citation>
    <scope>NUCLEOTIDE SEQUENCE</scope>
    <source>
        <strain evidence="1">Duluth1</strain>
        <tissue evidence="1">Whole animal</tissue>
    </source>
</reference>
<dbReference type="AlphaFoldDB" id="A0A9D4JRX4"/>
<gene>
    <name evidence="1" type="ORF">DPMN_122354</name>
</gene>
<dbReference type="Proteomes" id="UP000828390">
    <property type="component" value="Unassembled WGS sequence"/>
</dbReference>
<evidence type="ECO:0000313" key="1">
    <source>
        <dbReference type="EMBL" id="KAH3820609.1"/>
    </source>
</evidence>
<reference evidence="1" key="1">
    <citation type="journal article" date="2019" name="bioRxiv">
        <title>The Genome of the Zebra Mussel, Dreissena polymorpha: A Resource for Invasive Species Research.</title>
        <authorList>
            <person name="McCartney M.A."/>
            <person name="Auch B."/>
            <person name="Kono T."/>
            <person name="Mallez S."/>
            <person name="Zhang Y."/>
            <person name="Obille A."/>
            <person name="Becker A."/>
            <person name="Abrahante J.E."/>
            <person name="Garbe J."/>
            <person name="Badalamenti J.P."/>
            <person name="Herman A."/>
            <person name="Mangelson H."/>
            <person name="Liachko I."/>
            <person name="Sullivan S."/>
            <person name="Sone E.D."/>
            <person name="Koren S."/>
            <person name="Silverstein K.A.T."/>
            <person name="Beckman K.B."/>
            <person name="Gohl D.M."/>
        </authorList>
    </citation>
    <scope>NUCLEOTIDE SEQUENCE</scope>
    <source>
        <strain evidence="1">Duluth1</strain>
        <tissue evidence="1">Whole animal</tissue>
    </source>
</reference>
<sequence>MLVRVYWSAAVDGQRKAKKNNKRIHAIHGAHSVLFSDYVMDHSVFGLSEGEAENDNLT</sequence>
<dbReference type="EMBL" id="JAIWYP010000005">
    <property type="protein sequence ID" value="KAH3820609.1"/>
    <property type="molecule type" value="Genomic_DNA"/>
</dbReference>
<evidence type="ECO:0000313" key="2">
    <source>
        <dbReference type="Proteomes" id="UP000828390"/>
    </source>
</evidence>
<feature type="non-terminal residue" evidence="1">
    <location>
        <position position="1"/>
    </location>
</feature>
<organism evidence="1 2">
    <name type="scientific">Dreissena polymorpha</name>
    <name type="common">Zebra mussel</name>
    <name type="synonym">Mytilus polymorpha</name>
    <dbReference type="NCBI Taxonomy" id="45954"/>
    <lineage>
        <taxon>Eukaryota</taxon>
        <taxon>Metazoa</taxon>
        <taxon>Spiralia</taxon>
        <taxon>Lophotrochozoa</taxon>
        <taxon>Mollusca</taxon>
        <taxon>Bivalvia</taxon>
        <taxon>Autobranchia</taxon>
        <taxon>Heteroconchia</taxon>
        <taxon>Euheterodonta</taxon>
        <taxon>Imparidentia</taxon>
        <taxon>Neoheterodontei</taxon>
        <taxon>Myida</taxon>
        <taxon>Dreissenoidea</taxon>
        <taxon>Dreissenidae</taxon>
        <taxon>Dreissena</taxon>
    </lineage>
</organism>
<comment type="caution">
    <text evidence="1">The sequence shown here is derived from an EMBL/GenBank/DDBJ whole genome shotgun (WGS) entry which is preliminary data.</text>
</comment>
<accession>A0A9D4JRX4</accession>